<dbReference type="PRINTS" id="PR00038">
    <property type="entry name" value="HTHLUXR"/>
</dbReference>
<proteinExistence type="predicted"/>
<dbReference type="GO" id="GO:0005524">
    <property type="term" value="F:ATP binding"/>
    <property type="evidence" value="ECO:0007669"/>
    <property type="project" value="UniProtKB-KW"/>
</dbReference>
<dbReference type="Gene3D" id="3.40.50.300">
    <property type="entry name" value="P-loop containing nucleotide triphosphate hydrolases"/>
    <property type="match status" value="1"/>
</dbReference>
<keyword evidence="2" id="KW-0067">ATP-binding</keyword>
<evidence type="ECO:0000259" key="3">
    <source>
        <dbReference type="PROSITE" id="PS50043"/>
    </source>
</evidence>
<feature type="domain" description="HTH luxR-type" evidence="3">
    <location>
        <begin position="789"/>
        <end position="854"/>
    </location>
</feature>
<protein>
    <submittedName>
        <fullName evidence="4">Putative LuxR family transcriptional regulator</fullName>
    </submittedName>
</protein>
<evidence type="ECO:0000256" key="2">
    <source>
        <dbReference type="ARBA" id="ARBA00022840"/>
    </source>
</evidence>
<dbReference type="eggNOG" id="COG2909">
    <property type="taxonomic scope" value="Bacteria"/>
</dbReference>
<dbReference type="InterPro" id="IPR027417">
    <property type="entry name" value="P-loop_NTPase"/>
</dbReference>
<dbReference type="GO" id="GO:0004016">
    <property type="term" value="F:adenylate cyclase activity"/>
    <property type="evidence" value="ECO:0007669"/>
    <property type="project" value="TreeGrafter"/>
</dbReference>
<dbReference type="EMBL" id="AP012204">
    <property type="protein sequence ID" value="BAK36396.1"/>
    <property type="molecule type" value="Genomic_DNA"/>
</dbReference>
<dbReference type="AlphaFoldDB" id="F5XMD9"/>
<dbReference type="STRING" id="1032480.MLP_33820"/>
<reference evidence="4 5" key="1">
    <citation type="submission" date="2011-05" db="EMBL/GenBank/DDBJ databases">
        <title>Whole genome sequence of Microlunatus phosphovorus NM-1.</title>
        <authorList>
            <person name="Hosoyama A."/>
            <person name="Sasaki K."/>
            <person name="Harada T."/>
            <person name="Igarashi R."/>
            <person name="Kawakoshi A."/>
            <person name="Sasagawa M."/>
            <person name="Fukada J."/>
            <person name="Nakamura S."/>
            <person name="Katano Y."/>
            <person name="Hanada S."/>
            <person name="Kamagata Y."/>
            <person name="Nakamura N."/>
            <person name="Yamazaki S."/>
            <person name="Fujita N."/>
        </authorList>
    </citation>
    <scope>NUCLEOTIDE SEQUENCE [LARGE SCALE GENOMIC DNA]</scope>
    <source>
        <strain evidence="5">ATCC 700054 / DSM 10555 / JCM 9379 / NBRC 101784 / NCIMB 13414 / VKM Ac-1990 / NM-1</strain>
    </source>
</reference>
<dbReference type="OrthoDB" id="3543649at2"/>
<dbReference type="KEGG" id="mph:MLP_33820"/>
<evidence type="ECO:0000256" key="1">
    <source>
        <dbReference type="ARBA" id="ARBA00022741"/>
    </source>
</evidence>
<dbReference type="InterPro" id="IPR016032">
    <property type="entry name" value="Sig_transdc_resp-reg_C-effctor"/>
</dbReference>
<dbReference type="GO" id="GO:0005737">
    <property type="term" value="C:cytoplasm"/>
    <property type="evidence" value="ECO:0007669"/>
    <property type="project" value="TreeGrafter"/>
</dbReference>
<dbReference type="GO" id="GO:0006355">
    <property type="term" value="P:regulation of DNA-templated transcription"/>
    <property type="evidence" value="ECO:0007669"/>
    <property type="project" value="InterPro"/>
</dbReference>
<dbReference type="CDD" id="cd06170">
    <property type="entry name" value="LuxR_C_like"/>
    <property type="match status" value="1"/>
</dbReference>
<dbReference type="Pfam" id="PF13191">
    <property type="entry name" value="AAA_16"/>
    <property type="match status" value="1"/>
</dbReference>
<dbReference type="Gene3D" id="1.25.40.10">
    <property type="entry name" value="Tetratricopeptide repeat domain"/>
    <property type="match status" value="1"/>
</dbReference>
<dbReference type="PROSITE" id="PS00622">
    <property type="entry name" value="HTH_LUXR_1"/>
    <property type="match status" value="1"/>
</dbReference>
<dbReference type="InterPro" id="IPR000792">
    <property type="entry name" value="Tscrpt_reg_LuxR_C"/>
</dbReference>
<dbReference type="SMART" id="SM00421">
    <property type="entry name" value="HTH_LUXR"/>
    <property type="match status" value="1"/>
</dbReference>
<dbReference type="Proteomes" id="UP000007947">
    <property type="component" value="Chromosome"/>
</dbReference>
<dbReference type="SUPFAM" id="SSF46894">
    <property type="entry name" value="C-terminal effector domain of the bipartite response regulators"/>
    <property type="match status" value="1"/>
</dbReference>
<gene>
    <name evidence="4" type="ordered locus">MLP_33820</name>
</gene>
<dbReference type="PANTHER" id="PTHR16305">
    <property type="entry name" value="TESTICULAR SOLUBLE ADENYLYL CYCLASE"/>
    <property type="match status" value="1"/>
</dbReference>
<dbReference type="Gene3D" id="1.10.10.10">
    <property type="entry name" value="Winged helix-like DNA-binding domain superfamily/Winged helix DNA-binding domain"/>
    <property type="match status" value="1"/>
</dbReference>
<dbReference type="HOGENOM" id="CLU_006850_0_2_11"/>
<dbReference type="SUPFAM" id="SSF52540">
    <property type="entry name" value="P-loop containing nucleoside triphosphate hydrolases"/>
    <property type="match status" value="1"/>
</dbReference>
<dbReference type="SUPFAM" id="SSF48452">
    <property type="entry name" value="TPR-like"/>
    <property type="match status" value="1"/>
</dbReference>
<sequence length="882" mass="94788">MVDTDQPGLLERSGARSELAAATDVLDRGGGRLVLVHGEAGIGKTSLIRAYCAGLDSDRRVLLGRCDDLAAAPPLGAVRELVDGLATRGDRVELGDHPGRALYDALRSEPTICVIDDVHWADQATLDVLTYLARRVSEMRLLLLLTFRDDELPADHPLHRTLAAAPPSHCRRIGLAPLSLAAVRRLAAPGVDAEAVHRVTGGNPFFVTEALTAGTSRVPASVRESVLGRFARLPSGARATAELVSVVPGRAEQWLVEACLEGAADVAAGERYGLLVVTREGISFRHELARRAIEESLSGQQRTEHNRAVLRELVAADAPDARLAHHAWRAGDAAAVIRHGLAAATSAAASNSHREAADLLGQVLAHATMLAPRVLADVLEDYSTESYRAGRQEPAVRARERALAIRRELGDPRRVGHTLGWLARVRWVYGDRAGAEAAADEAVAVLVAAIGDDPPCRELAMALSIQSQLAMLAQRDDEAIRQGERAAVIAQAVGDVETLTHAQVNIASAVAQRDLDAGLEQLKQTARYAAALGHDDTACRALTNATWRCMTNHRIPDAMELVEQAMALAREREMSIYIDYLQVTRALLALARGELALAATLVEQAPNANRAPSLFVRAAIAVRCDVDDPVALLAEGWRVAQATDELQRLRPMASLRAEWAWLHGDGAAMDEATRDTYRLALRRGTPWEFSELAEWRWRAGVLDAVPDRLAEPYALAVAGRAREAGAVWAMLGEPYQQALALLGSDDAGDVTDAIELLDRIGAVGVLPFARARLRELGVASVPRGRARSTRVNPAGLTDRQLEVLRLLERGMSNSDIARRLVLSPKTVEHHLGAVFGKLGVTSRADAAAVARRLGIDTGRPKPGWRRAILGGALPIPVRSVGS</sequence>
<dbReference type="GO" id="GO:0003677">
    <property type="term" value="F:DNA binding"/>
    <property type="evidence" value="ECO:0007669"/>
    <property type="project" value="InterPro"/>
</dbReference>
<name>F5XMD9_MICPN</name>
<dbReference type="Pfam" id="PF00196">
    <property type="entry name" value="GerE"/>
    <property type="match status" value="1"/>
</dbReference>
<accession>F5XMD9</accession>
<dbReference type="RefSeq" id="WP_013864256.1">
    <property type="nucleotide sequence ID" value="NC_015635.1"/>
</dbReference>
<dbReference type="InterPro" id="IPR011990">
    <property type="entry name" value="TPR-like_helical_dom_sf"/>
</dbReference>
<keyword evidence="1" id="KW-0547">Nucleotide-binding</keyword>
<evidence type="ECO:0000313" key="4">
    <source>
        <dbReference type="EMBL" id="BAK36396.1"/>
    </source>
</evidence>
<dbReference type="InterPro" id="IPR041664">
    <property type="entry name" value="AAA_16"/>
</dbReference>
<organism evidence="4 5">
    <name type="scientific">Microlunatus phosphovorus (strain ATCC 700054 / DSM 10555 / JCM 9379 / NBRC 101784 / NCIMB 13414 / VKM Ac-1990 / NM-1)</name>
    <dbReference type="NCBI Taxonomy" id="1032480"/>
    <lineage>
        <taxon>Bacteria</taxon>
        <taxon>Bacillati</taxon>
        <taxon>Actinomycetota</taxon>
        <taxon>Actinomycetes</taxon>
        <taxon>Propionibacteriales</taxon>
        <taxon>Propionibacteriaceae</taxon>
        <taxon>Microlunatus</taxon>
    </lineage>
</organism>
<dbReference type="PANTHER" id="PTHR16305:SF35">
    <property type="entry name" value="TRANSCRIPTIONAL ACTIVATOR DOMAIN"/>
    <property type="match status" value="1"/>
</dbReference>
<keyword evidence="5" id="KW-1185">Reference proteome</keyword>
<evidence type="ECO:0000313" key="5">
    <source>
        <dbReference type="Proteomes" id="UP000007947"/>
    </source>
</evidence>
<dbReference type="PROSITE" id="PS50043">
    <property type="entry name" value="HTH_LUXR_2"/>
    <property type="match status" value="1"/>
</dbReference>
<dbReference type="InterPro" id="IPR036388">
    <property type="entry name" value="WH-like_DNA-bd_sf"/>
</dbReference>